<accession>A0ABU2C8I4</accession>
<evidence type="ECO:0000313" key="1">
    <source>
        <dbReference type="EMBL" id="MDR7377645.1"/>
    </source>
</evidence>
<sequence length="98" mass="10984">MVSIEQIDAARVSLLFAGGALKFEQQALEILLQRRTELTASLSLQGLTIGQADAEFLRLLDVQSETLVAQSNALTFRSRDFRELLEKYTDQLLHSFAL</sequence>
<dbReference type="Proteomes" id="UP001180487">
    <property type="component" value="Unassembled WGS sequence"/>
</dbReference>
<name>A0ABU2C8I4_9BURK</name>
<dbReference type="RefSeq" id="WP_310373257.1">
    <property type="nucleotide sequence ID" value="NZ_JAVDXT010000002.1"/>
</dbReference>
<proteinExistence type="predicted"/>
<comment type="caution">
    <text evidence="1">The sequence shown here is derived from an EMBL/GenBank/DDBJ whole genome shotgun (WGS) entry which is preliminary data.</text>
</comment>
<organism evidence="1 2">
    <name type="scientific">Rhodoferax ferrireducens</name>
    <dbReference type="NCBI Taxonomy" id="192843"/>
    <lineage>
        <taxon>Bacteria</taxon>
        <taxon>Pseudomonadati</taxon>
        <taxon>Pseudomonadota</taxon>
        <taxon>Betaproteobacteria</taxon>
        <taxon>Burkholderiales</taxon>
        <taxon>Comamonadaceae</taxon>
        <taxon>Rhodoferax</taxon>
    </lineage>
</organism>
<dbReference type="EMBL" id="JAVDXT010000002">
    <property type="protein sequence ID" value="MDR7377645.1"/>
    <property type="molecule type" value="Genomic_DNA"/>
</dbReference>
<gene>
    <name evidence="1" type="ORF">J2X19_002324</name>
</gene>
<reference evidence="1 2" key="1">
    <citation type="submission" date="2023-07" db="EMBL/GenBank/DDBJ databases">
        <title>Sorghum-associated microbial communities from plants grown in Nebraska, USA.</title>
        <authorList>
            <person name="Schachtman D."/>
        </authorList>
    </citation>
    <scope>NUCLEOTIDE SEQUENCE [LARGE SCALE GENOMIC DNA]</scope>
    <source>
        <strain evidence="1 2">BE313</strain>
    </source>
</reference>
<keyword evidence="2" id="KW-1185">Reference proteome</keyword>
<protein>
    <submittedName>
        <fullName evidence="1">Uncharacterized protein</fullName>
    </submittedName>
</protein>
<evidence type="ECO:0000313" key="2">
    <source>
        <dbReference type="Proteomes" id="UP001180487"/>
    </source>
</evidence>